<feature type="transmembrane region" description="Helical" evidence="1">
    <location>
        <begin position="12"/>
        <end position="32"/>
    </location>
</feature>
<name>A0A6A0BEM0_9LACT</name>
<accession>A0A6A0BEM0</accession>
<comment type="caution">
    <text evidence="2">The sequence shown here is derived from an EMBL/GenBank/DDBJ whole genome shotgun (WGS) entry which is preliminary data.</text>
</comment>
<feature type="transmembrane region" description="Helical" evidence="1">
    <location>
        <begin position="44"/>
        <end position="68"/>
    </location>
</feature>
<dbReference type="Proteomes" id="UP000480303">
    <property type="component" value="Unassembled WGS sequence"/>
</dbReference>
<sequence>MFFKQSIISRTIWLIMALVLAMFGLAYVMLYALDKVSQPSYDNFMLSVYAVFTQFGFLVYSFVVAYTFHKDNQDKTVLFYRFSGLTAMTYFLRKLAVLASEFFLAIVLFNLATSIVYGNFSHFLQMLALCTAVTLYEILVVSFFAMLLPNLLLSIAATIFFWIFTLILSQLGGIFKYAAYFDQSNDLFSKVQSSFKGGNVWLSSQDNLHLLFYVAVILVLVTAFSKMNQKRWLKSGI</sequence>
<feature type="transmembrane region" description="Helical" evidence="1">
    <location>
        <begin position="95"/>
        <end position="117"/>
    </location>
</feature>
<organism evidence="2 3">
    <name type="scientific">Pseudolactococcus hodotermopsidis</name>
    <dbReference type="NCBI Taxonomy" id="2709157"/>
    <lineage>
        <taxon>Bacteria</taxon>
        <taxon>Bacillati</taxon>
        <taxon>Bacillota</taxon>
        <taxon>Bacilli</taxon>
        <taxon>Lactobacillales</taxon>
        <taxon>Streptococcaceae</taxon>
        <taxon>Pseudolactococcus</taxon>
    </lineage>
</organism>
<reference evidence="2 3" key="1">
    <citation type="submission" date="2020-02" db="EMBL/GenBank/DDBJ databases">
        <title>Draft genome sequence of Lactococcus sp. Hs30E4-3.</title>
        <authorList>
            <person name="Noda S."/>
            <person name="Yuki M."/>
            <person name="Ohkuma M."/>
        </authorList>
    </citation>
    <scope>NUCLEOTIDE SEQUENCE [LARGE SCALE GENOMIC DNA]</scope>
    <source>
        <strain evidence="2 3">Hs30E4-3</strain>
    </source>
</reference>
<dbReference type="EMBL" id="BLLI01000065">
    <property type="protein sequence ID" value="GFH43216.1"/>
    <property type="molecule type" value="Genomic_DNA"/>
</dbReference>
<feature type="transmembrane region" description="Helical" evidence="1">
    <location>
        <begin position="208"/>
        <end position="225"/>
    </location>
</feature>
<keyword evidence="1" id="KW-0472">Membrane</keyword>
<dbReference type="AlphaFoldDB" id="A0A6A0BEM0"/>
<evidence type="ECO:0000256" key="1">
    <source>
        <dbReference type="SAM" id="Phobius"/>
    </source>
</evidence>
<evidence type="ECO:0000313" key="3">
    <source>
        <dbReference type="Proteomes" id="UP000480303"/>
    </source>
</evidence>
<protein>
    <submittedName>
        <fullName evidence="2">Peptide ABC transporter permease</fullName>
    </submittedName>
</protein>
<evidence type="ECO:0000313" key="2">
    <source>
        <dbReference type="EMBL" id="GFH43216.1"/>
    </source>
</evidence>
<proteinExistence type="predicted"/>
<keyword evidence="1" id="KW-0812">Transmembrane</keyword>
<keyword evidence="3" id="KW-1185">Reference proteome</keyword>
<dbReference type="RefSeq" id="WP_172209650.1">
    <property type="nucleotide sequence ID" value="NZ_BLLI01000065.1"/>
</dbReference>
<feature type="transmembrane region" description="Helical" evidence="1">
    <location>
        <begin position="151"/>
        <end position="175"/>
    </location>
</feature>
<keyword evidence="1" id="KW-1133">Transmembrane helix</keyword>
<feature type="transmembrane region" description="Helical" evidence="1">
    <location>
        <begin position="123"/>
        <end position="144"/>
    </location>
</feature>
<gene>
    <name evidence="2" type="ORF">Hs30E_17670</name>
</gene>